<dbReference type="CDD" id="cd04221">
    <property type="entry name" value="MauL"/>
    <property type="match status" value="1"/>
</dbReference>
<name>A0A1M6PUB6_9GAMM</name>
<evidence type="ECO:0000313" key="1">
    <source>
        <dbReference type="EMBL" id="SHK11521.1"/>
    </source>
</evidence>
<gene>
    <name evidence="1" type="ORF">SAMN05216369_0501</name>
</gene>
<dbReference type="RefSeq" id="WP_072795249.1">
    <property type="nucleotide sequence ID" value="NZ_FRAQ01000001.1"/>
</dbReference>
<organism evidence="1 2">
    <name type="scientific">Marinobacter antarcticus</name>
    <dbReference type="NCBI Taxonomy" id="564117"/>
    <lineage>
        <taxon>Bacteria</taxon>
        <taxon>Pseudomonadati</taxon>
        <taxon>Pseudomonadota</taxon>
        <taxon>Gammaproteobacteria</taxon>
        <taxon>Pseudomonadales</taxon>
        <taxon>Marinobacteraceae</taxon>
        <taxon>Marinobacter</taxon>
    </lineage>
</organism>
<evidence type="ECO:0000313" key="2">
    <source>
        <dbReference type="Proteomes" id="UP000184497"/>
    </source>
</evidence>
<dbReference type="InterPro" id="IPR008972">
    <property type="entry name" value="Cupredoxin"/>
</dbReference>
<accession>A0A1M6PUB6</accession>
<evidence type="ECO:0008006" key="3">
    <source>
        <dbReference type="Google" id="ProtNLM"/>
    </source>
</evidence>
<protein>
    <recommendedName>
        <fullName evidence="3">Plastocyanin</fullName>
    </recommendedName>
</protein>
<proteinExistence type="predicted"/>
<reference evidence="2" key="1">
    <citation type="submission" date="2016-11" db="EMBL/GenBank/DDBJ databases">
        <authorList>
            <person name="Varghese N."/>
            <person name="Submissions S."/>
        </authorList>
    </citation>
    <scope>NUCLEOTIDE SEQUENCE [LARGE SCALE GENOMIC DNA]</scope>
    <source>
        <strain evidence="2">CGMCC 1.10835</strain>
    </source>
</reference>
<dbReference type="SUPFAM" id="SSF49503">
    <property type="entry name" value="Cupredoxins"/>
    <property type="match status" value="1"/>
</dbReference>
<keyword evidence="2" id="KW-1185">Reference proteome</keyword>
<dbReference type="EMBL" id="FRAQ01000001">
    <property type="protein sequence ID" value="SHK11521.1"/>
    <property type="molecule type" value="Genomic_DNA"/>
</dbReference>
<dbReference type="AlphaFoldDB" id="A0A1M6PUB6"/>
<dbReference type="InterPro" id="IPR034242">
    <property type="entry name" value="MauL"/>
</dbReference>
<dbReference type="OrthoDB" id="9772097at2"/>
<sequence length="221" mass="24111">MKIQTVLLLGCCLLPAPGLSDELTVRVQLADGTGPVTGAVVYMNDGSRAAPVRAEMIQKDRMFHPHILILPTGSSVDFPNQDNTQHHVYSFSPAKTFDLELYAGRPEAPVVFDQPGVVELGCNIHDHMQAFIVVAETRAIGQTNEQGEVNLALDFGAAQATGSLSLNIWHPRLPDNTRPVVREIDASSLANAATETVSIELEPEPLQEGPMDHLQKRFREL</sequence>
<dbReference type="STRING" id="564117.SAMN05216369_0501"/>
<dbReference type="Gene3D" id="2.60.40.420">
    <property type="entry name" value="Cupredoxins - blue copper proteins"/>
    <property type="match status" value="1"/>
</dbReference>
<dbReference type="Proteomes" id="UP000184497">
    <property type="component" value="Unassembled WGS sequence"/>
</dbReference>